<organism evidence="1">
    <name type="scientific">Anguilla anguilla</name>
    <name type="common">European freshwater eel</name>
    <name type="synonym">Muraena anguilla</name>
    <dbReference type="NCBI Taxonomy" id="7936"/>
    <lineage>
        <taxon>Eukaryota</taxon>
        <taxon>Metazoa</taxon>
        <taxon>Chordata</taxon>
        <taxon>Craniata</taxon>
        <taxon>Vertebrata</taxon>
        <taxon>Euteleostomi</taxon>
        <taxon>Actinopterygii</taxon>
        <taxon>Neopterygii</taxon>
        <taxon>Teleostei</taxon>
        <taxon>Anguilliformes</taxon>
        <taxon>Anguillidae</taxon>
        <taxon>Anguilla</taxon>
    </lineage>
</organism>
<evidence type="ECO:0000313" key="1">
    <source>
        <dbReference type="EMBL" id="JAH82503.1"/>
    </source>
</evidence>
<reference evidence="1" key="1">
    <citation type="submission" date="2014-11" db="EMBL/GenBank/DDBJ databases">
        <authorList>
            <person name="Amaro Gonzalez C."/>
        </authorList>
    </citation>
    <scope>NUCLEOTIDE SEQUENCE</scope>
</reference>
<proteinExistence type="predicted"/>
<dbReference type="EMBL" id="GBXM01026074">
    <property type="protein sequence ID" value="JAH82503.1"/>
    <property type="molecule type" value="Transcribed_RNA"/>
</dbReference>
<name>A0A0E9VZ31_ANGAN</name>
<sequence length="41" mass="4817">MCVHQAYTRVILCVCVSNFVRRCLFLRVQVKCLHVCEVAYI</sequence>
<dbReference type="AlphaFoldDB" id="A0A0E9VZ31"/>
<reference evidence="1" key="2">
    <citation type="journal article" date="2015" name="Fish Shellfish Immunol.">
        <title>Early steps in the European eel (Anguilla anguilla)-Vibrio vulnificus interaction in the gills: Role of the RtxA13 toxin.</title>
        <authorList>
            <person name="Callol A."/>
            <person name="Pajuelo D."/>
            <person name="Ebbesson L."/>
            <person name="Teles M."/>
            <person name="MacKenzie S."/>
            <person name="Amaro C."/>
        </authorList>
    </citation>
    <scope>NUCLEOTIDE SEQUENCE</scope>
</reference>
<accession>A0A0E9VZ31</accession>
<protein>
    <submittedName>
        <fullName evidence="1">Uncharacterized protein</fullName>
    </submittedName>
</protein>